<gene>
    <name evidence="1" type="ORF">SAMN05660420_01432</name>
</gene>
<keyword evidence="2" id="KW-1185">Reference proteome</keyword>
<dbReference type="EMBL" id="FNQN01000003">
    <property type="protein sequence ID" value="SEA16196.1"/>
    <property type="molecule type" value="Genomic_DNA"/>
</dbReference>
<dbReference type="STRING" id="37625.SAMN05660420_01432"/>
<protein>
    <submittedName>
        <fullName evidence="1">Uncharacterized protein</fullName>
    </submittedName>
</protein>
<evidence type="ECO:0000313" key="1">
    <source>
        <dbReference type="EMBL" id="SEA16196.1"/>
    </source>
</evidence>
<accession>A0A1H3YXK8</accession>
<name>A0A1H3YXK8_9BACT</name>
<sequence>MNCSCGATPKLETIIITKLRHGTLLKGCRVECTCGTKTKIFLVGSERNVNQCNDLAVQSWSGGHKA</sequence>
<dbReference type="AlphaFoldDB" id="A0A1H3YXK8"/>
<proteinExistence type="predicted"/>
<reference evidence="1 2" key="1">
    <citation type="submission" date="2016-10" db="EMBL/GenBank/DDBJ databases">
        <authorList>
            <person name="de Groot N.N."/>
        </authorList>
    </citation>
    <scope>NUCLEOTIDE SEQUENCE [LARGE SCALE GENOMIC DNA]</scope>
    <source>
        <strain evidence="1 2">DSM 7343</strain>
    </source>
</reference>
<dbReference type="RefSeq" id="WP_092346161.1">
    <property type="nucleotide sequence ID" value="NZ_FNQN01000003.1"/>
</dbReference>
<organism evidence="1 2">
    <name type="scientific">Desulfuromusa kysingii</name>
    <dbReference type="NCBI Taxonomy" id="37625"/>
    <lineage>
        <taxon>Bacteria</taxon>
        <taxon>Pseudomonadati</taxon>
        <taxon>Thermodesulfobacteriota</taxon>
        <taxon>Desulfuromonadia</taxon>
        <taxon>Desulfuromonadales</taxon>
        <taxon>Geopsychrobacteraceae</taxon>
        <taxon>Desulfuromusa</taxon>
    </lineage>
</organism>
<evidence type="ECO:0000313" key="2">
    <source>
        <dbReference type="Proteomes" id="UP000199409"/>
    </source>
</evidence>
<dbReference type="Proteomes" id="UP000199409">
    <property type="component" value="Unassembled WGS sequence"/>
</dbReference>